<feature type="binding site" evidence="9">
    <location>
        <position position="201"/>
    </location>
    <ligand>
        <name>ATP</name>
        <dbReference type="ChEBI" id="CHEBI:30616"/>
    </ligand>
</feature>
<feature type="compositionally biased region" description="Basic residues" evidence="10">
    <location>
        <begin position="522"/>
        <end position="538"/>
    </location>
</feature>
<gene>
    <name evidence="14" type="ORF">ECRASSUSDP1_LOCUS5115</name>
</gene>
<dbReference type="InterPro" id="IPR008271">
    <property type="entry name" value="Ser/Thr_kinase_AS"/>
</dbReference>
<evidence type="ECO:0000256" key="1">
    <source>
        <dbReference type="ARBA" id="ARBA00012513"/>
    </source>
</evidence>
<dbReference type="Pfam" id="PF00069">
    <property type="entry name" value="Pkinase"/>
    <property type="match status" value="1"/>
</dbReference>
<dbReference type="InterPro" id="IPR051131">
    <property type="entry name" value="NEK_Ser/Thr_kinase_NIMA"/>
</dbReference>
<keyword evidence="15" id="KW-1185">Reference proteome</keyword>
<dbReference type="GO" id="GO:0005524">
    <property type="term" value="F:ATP binding"/>
    <property type="evidence" value="ECO:0007669"/>
    <property type="project" value="UniProtKB-UniRule"/>
</dbReference>
<evidence type="ECO:0000256" key="6">
    <source>
        <dbReference type="ARBA" id="ARBA00022840"/>
    </source>
</evidence>
<keyword evidence="4 9" id="KW-0547">Nucleotide-binding</keyword>
<feature type="region of interest" description="Disordered" evidence="10">
    <location>
        <begin position="510"/>
        <end position="538"/>
    </location>
</feature>
<dbReference type="Proteomes" id="UP001295684">
    <property type="component" value="Unassembled WGS sequence"/>
</dbReference>
<evidence type="ECO:0000256" key="3">
    <source>
        <dbReference type="ARBA" id="ARBA00022679"/>
    </source>
</evidence>
<dbReference type="EC" id="2.7.11.1" evidence="1"/>
<evidence type="ECO:0000313" key="15">
    <source>
        <dbReference type="Proteomes" id="UP001295684"/>
    </source>
</evidence>
<reference evidence="14" key="1">
    <citation type="submission" date="2023-07" db="EMBL/GenBank/DDBJ databases">
        <authorList>
            <consortium name="AG Swart"/>
            <person name="Singh M."/>
            <person name="Singh A."/>
            <person name="Seah K."/>
            <person name="Emmerich C."/>
        </authorList>
    </citation>
    <scope>NUCLEOTIDE SEQUENCE</scope>
    <source>
        <strain evidence="14">DP1</strain>
    </source>
</reference>
<evidence type="ECO:0000313" key="14">
    <source>
        <dbReference type="EMBL" id="CAI2363776.1"/>
    </source>
</evidence>
<evidence type="ECO:0000256" key="11">
    <source>
        <dbReference type="SAM" id="Phobius"/>
    </source>
</evidence>
<feature type="transmembrane region" description="Helical" evidence="11">
    <location>
        <begin position="137"/>
        <end position="155"/>
    </location>
</feature>
<keyword evidence="11" id="KW-0812">Transmembrane</keyword>
<evidence type="ECO:0000256" key="9">
    <source>
        <dbReference type="PROSITE-ProRule" id="PRU10141"/>
    </source>
</evidence>
<evidence type="ECO:0000256" key="4">
    <source>
        <dbReference type="ARBA" id="ARBA00022741"/>
    </source>
</evidence>
<keyword evidence="2" id="KW-0723">Serine/threonine-protein kinase</keyword>
<keyword evidence="3" id="KW-0808">Transferase</keyword>
<dbReference type="InterPro" id="IPR017441">
    <property type="entry name" value="Protein_kinase_ATP_BS"/>
</dbReference>
<feature type="domain" description="Protein kinase" evidence="13">
    <location>
        <begin position="172"/>
        <end position="456"/>
    </location>
</feature>
<dbReference type="PROSITE" id="PS50011">
    <property type="entry name" value="PROTEIN_KINASE_DOM"/>
    <property type="match status" value="1"/>
</dbReference>
<name>A0AAD1UBW1_EUPCR</name>
<dbReference type="PROSITE" id="PS00107">
    <property type="entry name" value="PROTEIN_KINASE_ATP"/>
    <property type="match status" value="1"/>
</dbReference>
<comment type="catalytic activity">
    <reaction evidence="7">
        <text>L-threonyl-[protein] + ATP = O-phospho-L-threonyl-[protein] + ADP + H(+)</text>
        <dbReference type="Rhea" id="RHEA:46608"/>
        <dbReference type="Rhea" id="RHEA-COMP:11060"/>
        <dbReference type="Rhea" id="RHEA-COMP:11605"/>
        <dbReference type="ChEBI" id="CHEBI:15378"/>
        <dbReference type="ChEBI" id="CHEBI:30013"/>
        <dbReference type="ChEBI" id="CHEBI:30616"/>
        <dbReference type="ChEBI" id="CHEBI:61977"/>
        <dbReference type="ChEBI" id="CHEBI:456216"/>
        <dbReference type="EC" id="2.7.11.1"/>
    </reaction>
</comment>
<keyword evidence="5" id="KW-0418">Kinase</keyword>
<comment type="catalytic activity">
    <reaction evidence="8">
        <text>L-seryl-[protein] + ATP = O-phospho-L-seryl-[protein] + ADP + H(+)</text>
        <dbReference type="Rhea" id="RHEA:17989"/>
        <dbReference type="Rhea" id="RHEA-COMP:9863"/>
        <dbReference type="Rhea" id="RHEA-COMP:11604"/>
        <dbReference type="ChEBI" id="CHEBI:15378"/>
        <dbReference type="ChEBI" id="CHEBI:29999"/>
        <dbReference type="ChEBI" id="CHEBI:30616"/>
        <dbReference type="ChEBI" id="CHEBI:83421"/>
        <dbReference type="ChEBI" id="CHEBI:456216"/>
        <dbReference type="EC" id="2.7.11.1"/>
    </reaction>
</comment>
<feature type="signal peptide" evidence="12">
    <location>
        <begin position="1"/>
        <end position="22"/>
    </location>
</feature>
<dbReference type="InterPro" id="IPR011009">
    <property type="entry name" value="Kinase-like_dom_sf"/>
</dbReference>
<accession>A0AAD1UBW1</accession>
<dbReference type="Gene3D" id="1.10.510.10">
    <property type="entry name" value="Transferase(Phosphotransferase) domain 1"/>
    <property type="match status" value="1"/>
</dbReference>
<dbReference type="AlphaFoldDB" id="A0AAD1UBW1"/>
<evidence type="ECO:0000256" key="8">
    <source>
        <dbReference type="ARBA" id="ARBA00048679"/>
    </source>
</evidence>
<dbReference type="SUPFAM" id="SSF56112">
    <property type="entry name" value="Protein kinase-like (PK-like)"/>
    <property type="match status" value="1"/>
</dbReference>
<dbReference type="EMBL" id="CAMPGE010004927">
    <property type="protein sequence ID" value="CAI2363776.1"/>
    <property type="molecule type" value="Genomic_DNA"/>
</dbReference>
<dbReference type="PANTHER" id="PTHR44899:SF3">
    <property type="entry name" value="SERINE_THREONINE-PROTEIN KINASE NEK1"/>
    <property type="match status" value="1"/>
</dbReference>
<proteinExistence type="predicted"/>
<evidence type="ECO:0000256" key="2">
    <source>
        <dbReference type="ARBA" id="ARBA00022527"/>
    </source>
</evidence>
<protein>
    <recommendedName>
        <fullName evidence="1">non-specific serine/threonine protein kinase</fullName>
        <ecNumber evidence="1">2.7.11.1</ecNumber>
    </recommendedName>
</protein>
<dbReference type="InterPro" id="IPR000719">
    <property type="entry name" value="Prot_kinase_dom"/>
</dbReference>
<dbReference type="PROSITE" id="PS00108">
    <property type="entry name" value="PROTEIN_KINASE_ST"/>
    <property type="match status" value="1"/>
</dbReference>
<keyword evidence="11" id="KW-0472">Membrane</keyword>
<sequence>MNKRIAHIFVLNVILIASQGEAGLDSSYEQPPQLNLSEAQRKELEDIDLPQDFISEITEQIDDMSAKIQQNRRKRYFQDHEEEIHLENGLSNSSSSNSSKKGRKMVYEMKDDSEYVSENLYFRPIKILQIPLSFENILAFVVIVALAALGNIYLWKLFSKQRCSCKLCEGVYELGEKIGDGGFSSVYMAFKQRTNQQFVLKRIEMRDITEVDEVQFEAKQLIPLSHMNIVSYEDDFIHHDFTTLDTKFSYILIMEYCNGGDLTDKIRAACEADKPFSENQLMEYFCQLCLAVKYIHSRDVIHRDIKSPNLFLSDEHYLKLGDFGLSTKGRSVRDKSCISRVGTDCYMAPEVRDGSYVDKDSMKTGRKSRKNLYLNLKPSDIWCIGLILFEMVTLIPVWELKFDITLKLISDPDEVWKLVDDLTYYDSQVTSIIKKCLKIDAKDRPTIHQILKGKFVKKHLKYLEKNKKKYKKNESMKLLEEGQIWSRQASSDDSYFGSDNNDESDISVYVEDQGSLLEPKNPRKQTRRRKKNKKKRSR</sequence>
<dbReference type="PANTHER" id="PTHR44899">
    <property type="entry name" value="CAMK FAMILY PROTEIN KINASE"/>
    <property type="match status" value="1"/>
</dbReference>
<keyword evidence="12" id="KW-0732">Signal</keyword>
<feature type="chain" id="PRO_5042105854" description="non-specific serine/threonine protein kinase" evidence="12">
    <location>
        <begin position="23"/>
        <end position="538"/>
    </location>
</feature>
<evidence type="ECO:0000256" key="7">
    <source>
        <dbReference type="ARBA" id="ARBA00047899"/>
    </source>
</evidence>
<comment type="caution">
    <text evidence="14">The sequence shown here is derived from an EMBL/GenBank/DDBJ whole genome shotgun (WGS) entry which is preliminary data.</text>
</comment>
<dbReference type="GO" id="GO:0004674">
    <property type="term" value="F:protein serine/threonine kinase activity"/>
    <property type="evidence" value="ECO:0007669"/>
    <property type="project" value="UniProtKB-KW"/>
</dbReference>
<dbReference type="SMART" id="SM00220">
    <property type="entry name" value="S_TKc"/>
    <property type="match status" value="1"/>
</dbReference>
<organism evidence="14 15">
    <name type="scientific">Euplotes crassus</name>
    <dbReference type="NCBI Taxonomy" id="5936"/>
    <lineage>
        <taxon>Eukaryota</taxon>
        <taxon>Sar</taxon>
        <taxon>Alveolata</taxon>
        <taxon>Ciliophora</taxon>
        <taxon>Intramacronucleata</taxon>
        <taxon>Spirotrichea</taxon>
        <taxon>Hypotrichia</taxon>
        <taxon>Euplotida</taxon>
        <taxon>Euplotidae</taxon>
        <taxon>Moneuplotes</taxon>
    </lineage>
</organism>
<evidence type="ECO:0000256" key="5">
    <source>
        <dbReference type="ARBA" id="ARBA00022777"/>
    </source>
</evidence>
<evidence type="ECO:0000256" key="12">
    <source>
        <dbReference type="SAM" id="SignalP"/>
    </source>
</evidence>
<evidence type="ECO:0000256" key="10">
    <source>
        <dbReference type="SAM" id="MobiDB-lite"/>
    </source>
</evidence>
<keyword evidence="11" id="KW-1133">Transmembrane helix</keyword>
<evidence type="ECO:0000259" key="13">
    <source>
        <dbReference type="PROSITE" id="PS50011"/>
    </source>
</evidence>
<keyword evidence="6 9" id="KW-0067">ATP-binding</keyword>